<proteinExistence type="inferred from homology"/>
<keyword evidence="4" id="KW-0479">Metal-binding</keyword>
<evidence type="ECO:0000256" key="4">
    <source>
        <dbReference type="ARBA" id="ARBA00022723"/>
    </source>
</evidence>
<evidence type="ECO:0000256" key="10">
    <source>
        <dbReference type="RuleBase" id="RU361274"/>
    </source>
</evidence>
<evidence type="ECO:0000256" key="1">
    <source>
        <dbReference type="ARBA" id="ARBA00000553"/>
    </source>
</evidence>
<dbReference type="Proteomes" id="UP000094291">
    <property type="component" value="Unassembled WGS sequence"/>
</dbReference>
<dbReference type="NCBIfam" id="TIGR00726">
    <property type="entry name" value="peptidoglycan editing factor PgeF"/>
    <property type="match status" value="1"/>
</dbReference>
<dbReference type="GO" id="GO:0017061">
    <property type="term" value="F:S-methyl-5-thioadenosine phosphorylase activity"/>
    <property type="evidence" value="ECO:0007669"/>
    <property type="project" value="UniProtKB-EC"/>
</dbReference>
<reference evidence="11 12" key="1">
    <citation type="submission" date="2016-08" db="EMBL/GenBank/DDBJ databases">
        <authorList>
            <person name="Seilhamer J.J."/>
        </authorList>
    </citation>
    <scope>NUCLEOTIDE SEQUENCE [LARGE SCALE GENOMIC DNA]</scope>
    <source>
        <strain evidence="11 12">PH27A</strain>
    </source>
</reference>
<dbReference type="PANTHER" id="PTHR30616">
    <property type="entry name" value="UNCHARACTERIZED PROTEIN YFIH"/>
    <property type="match status" value="1"/>
</dbReference>
<dbReference type="EMBL" id="MDTQ01000001">
    <property type="protein sequence ID" value="ODC04535.1"/>
    <property type="molecule type" value="Genomic_DNA"/>
</dbReference>
<organism evidence="11 12">
    <name type="scientific">Terasakiispira papahanaumokuakeensis</name>
    <dbReference type="NCBI Taxonomy" id="197479"/>
    <lineage>
        <taxon>Bacteria</taxon>
        <taxon>Pseudomonadati</taxon>
        <taxon>Pseudomonadota</taxon>
        <taxon>Gammaproteobacteria</taxon>
        <taxon>Oceanospirillales</taxon>
        <taxon>Terasakiispira</taxon>
    </lineage>
</organism>
<dbReference type="Gene3D" id="3.60.140.10">
    <property type="entry name" value="CNF1/YfiH-like putative cysteine hydrolases"/>
    <property type="match status" value="1"/>
</dbReference>
<keyword evidence="5" id="KW-0378">Hydrolase</keyword>
<evidence type="ECO:0000256" key="5">
    <source>
        <dbReference type="ARBA" id="ARBA00022801"/>
    </source>
</evidence>
<dbReference type="InterPro" id="IPR038371">
    <property type="entry name" value="Cu_polyphenol_OxRdtase_sf"/>
</dbReference>
<keyword evidence="6" id="KW-0862">Zinc</keyword>
<dbReference type="GO" id="GO:0005507">
    <property type="term" value="F:copper ion binding"/>
    <property type="evidence" value="ECO:0007669"/>
    <property type="project" value="TreeGrafter"/>
</dbReference>
<comment type="catalytic activity">
    <reaction evidence="8">
        <text>adenosine + phosphate = alpha-D-ribose 1-phosphate + adenine</text>
        <dbReference type="Rhea" id="RHEA:27642"/>
        <dbReference type="ChEBI" id="CHEBI:16335"/>
        <dbReference type="ChEBI" id="CHEBI:16708"/>
        <dbReference type="ChEBI" id="CHEBI:43474"/>
        <dbReference type="ChEBI" id="CHEBI:57720"/>
        <dbReference type="EC" id="2.4.2.1"/>
    </reaction>
    <physiologicalReaction direction="left-to-right" evidence="8">
        <dbReference type="Rhea" id="RHEA:27643"/>
    </physiologicalReaction>
</comment>
<comment type="catalytic activity">
    <reaction evidence="1">
        <text>inosine + phosphate = alpha-D-ribose 1-phosphate + hypoxanthine</text>
        <dbReference type="Rhea" id="RHEA:27646"/>
        <dbReference type="ChEBI" id="CHEBI:17368"/>
        <dbReference type="ChEBI" id="CHEBI:17596"/>
        <dbReference type="ChEBI" id="CHEBI:43474"/>
        <dbReference type="ChEBI" id="CHEBI:57720"/>
        <dbReference type="EC" id="2.4.2.1"/>
    </reaction>
    <physiologicalReaction direction="left-to-right" evidence="1">
        <dbReference type="Rhea" id="RHEA:27647"/>
    </physiologicalReaction>
</comment>
<name>A0A1E2VCZ5_9GAMM</name>
<dbReference type="RefSeq" id="WP_068999519.1">
    <property type="nucleotide sequence ID" value="NZ_MDTQ01000001.1"/>
</dbReference>
<dbReference type="AlphaFoldDB" id="A0A1E2VCZ5"/>
<gene>
    <name evidence="11" type="ORF">BFW38_14355</name>
</gene>
<evidence type="ECO:0000256" key="9">
    <source>
        <dbReference type="ARBA" id="ARBA00049893"/>
    </source>
</evidence>
<comment type="caution">
    <text evidence="11">The sequence shown here is derived from an EMBL/GenBank/DDBJ whole genome shotgun (WGS) entry which is preliminary data.</text>
</comment>
<evidence type="ECO:0000256" key="2">
    <source>
        <dbReference type="ARBA" id="ARBA00007353"/>
    </source>
</evidence>
<accession>A0A1E2VCZ5</accession>
<dbReference type="SUPFAM" id="SSF64438">
    <property type="entry name" value="CNF1/YfiH-like putative cysteine hydrolases"/>
    <property type="match status" value="1"/>
</dbReference>
<keyword evidence="3" id="KW-0808">Transferase</keyword>
<dbReference type="InterPro" id="IPR011324">
    <property type="entry name" value="Cytotoxic_necrot_fac-like_cat"/>
</dbReference>
<evidence type="ECO:0000256" key="3">
    <source>
        <dbReference type="ARBA" id="ARBA00022679"/>
    </source>
</evidence>
<sequence length="248" mass="27322">MSEQFLDMIRPHWPVPPHVKAFVTTREQGPSQGGYAHFNPADHVGDDPNYVNACRQRLMGETNERPLNWLNQVHGTRVAHTFEPGQEADAAVAFDSAYACVVMTADCLPVFFADQEGSRVGVAHAGWRGLASGVLENTVAALECEPAEVIAWLGPAIGPRVYEVGCEVRDAFVHYDPAAASAIVPSPYRLKHYMIDLYRLAQLRLESIGVVQVFGGGFCTASDETRFYSFRRDGANTGRMASVIWLEH</sequence>
<dbReference type="PANTHER" id="PTHR30616:SF2">
    <property type="entry name" value="PURINE NUCLEOSIDE PHOSPHORYLASE LACC1"/>
    <property type="match status" value="1"/>
</dbReference>
<keyword evidence="12" id="KW-1185">Reference proteome</keyword>
<comment type="catalytic activity">
    <reaction evidence="9">
        <text>S-methyl-5'-thioadenosine + phosphate = 5-(methylsulfanyl)-alpha-D-ribose 1-phosphate + adenine</text>
        <dbReference type="Rhea" id="RHEA:11852"/>
        <dbReference type="ChEBI" id="CHEBI:16708"/>
        <dbReference type="ChEBI" id="CHEBI:17509"/>
        <dbReference type="ChEBI" id="CHEBI:43474"/>
        <dbReference type="ChEBI" id="CHEBI:58533"/>
        <dbReference type="EC" id="2.4.2.28"/>
    </reaction>
    <physiologicalReaction direction="left-to-right" evidence="9">
        <dbReference type="Rhea" id="RHEA:11853"/>
    </physiologicalReaction>
</comment>
<evidence type="ECO:0000256" key="8">
    <source>
        <dbReference type="ARBA" id="ARBA00048968"/>
    </source>
</evidence>
<dbReference type="InterPro" id="IPR003730">
    <property type="entry name" value="Cu_polyphenol_OxRdtase"/>
</dbReference>
<dbReference type="CDD" id="cd16833">
    <property type="entry name" value="YfiH"/>
    <property type="match status" value="1"/>
</dbReference>
<comment type="similarity">
    <text evidence="2 10">Belongs to the purine nucleoside phosphorylase YfiH/LACC1 family.</text>
</comment>
<protein>
    <recommendedName>
        <fullName evidence="10">Purine nucleoside phosphorylase</fullName>
    </recommendedName>
</protein>
<evidence type="ECO:0000313" key="12">
    <source>
        <dbReference type="Proteomes" id="UP000094291"/>
    </source>
</evidence>
<dbReference type="OrthoDB" id="4279at2"/>
<evidence type="ECO:0000313" key="11">
    <source>
        <dbReference type="EMBL" id="ODC04535.1"/>
    </source>
</evidence>
<dbReference type="STRING" id="197479.BFW38_14355"/>
<evidence type="ECO:0000256" key="7">
    <source>
        <dbReference type="ARBA" id="ARBA00047989"/>
    </source>
</evidence>
<evidence type="ECO:0000256" key="6">
    <source>
        <dbReference type="ARBA" id="ARBA00022833"/>
    </source>
</evidence>
<comment type="catalytic activity">
    <reaction evidence="7">
        <text>adenosine + H2O + H(+) = inosine + NH4(+)</text>
        <dbReference type="Rhea" id="RHEA:24408"/>
        <dbReference type="ChEBI" id="CHEBI:15377"/>
        <dbReference type="ChEBI" id="CHEBI:15378"/>
        <dbReference type="ChEBI" id="CHEBI:16335"/>
        <dbReference type="ChEBI" id="CHEBI:17596"/>
        <dbReference type="ChEBI" id="CHEBI:28938"/>
        <dbReference type="EC" id="3.5.4.4"/>
    </reaction>
    <physiologicalReaction direction="left-to-right" evidence="7">
        <dbReference type="Rhea" id="RHEA:24409"/>
    </physiologicalReaction>
</comment>
<dbReference type="GO" id="GO:0016787">
    <property type="term" value="F:hydrolase activity"/>
    <property type="evidence" value="ECO:0007669"/>
    <property type="project" value="UniProtKB-KW"/>
</dbReference>
<dbReference type="Pfam" id="PF02578">
    <property type="entry name" value="Cu-oxidase_4"/>
    <property type="match status" value="1"/>
</dbReference>